<name>A0ABV4IDZ6_9BURK</name>
<protein>
    <recommendedName>
        <fullName evidence="4">Transmembrane protein</fullName>
    </recommendedName>
</protein>
<reference evidence="2 3" key="1">
    <citation type="submission" date="2024-08" db="EMBL/GenBank/DDBJ databases">
        <authorList>
            <person name="Feng Z."/>
            <person name="Ronholm J."/>
        </authorList>
    </citation>
    <scope>NUCLEOTIDE SEQUENCE [LARGE SCALE GENOMIC DNA]</scope>
    <source>
        <strain evidence="2 3">4-AB0-8</strain>
    </source>
</reference>
<comment type="caution">
    <text evidence="2">The sequence shown here is derived from an EMBL/GenBank/DDBJ whole genome shotgun (WGS) entry which is preliminary data.</text>
</comment>
<dbReference type="Proteomes" id="UP001567350">
    <property type="component" value="Unassembled WGS sequence"/>
</dbReference>
<evidence type="ECO:0008006" key="4">
    <source>
        <dbReference type="Google" id="ProtNLM"/>
    </source>
</evidence>
<keyword evidence="1" id="KW-0472">Membrane</keyword>
<proteinExistence type="predicted"/>
<keyword evidence="3" id="KW-1185">Reference proteome</keyword>
<evidence type="ECO:0000256" key="1">
    <source>
        <dbReference type="SAM" id="Phobius"/>
    </source>
</evidence>
<sequence>MWTRRLMWIVWPAFLAAGVMEMLVFAAFDPHDMLWLGQGIELSRTAIYTLAFFAFWVVFVAAGYLTVLLSISASEVNAQPSM</sequence>
<organism evidence="2 3">
    <name type="scientific">Comamonas jiangduensis</name>
    <dbReference type="NCBI Taxonomy" id="1194168"/>
    <lineage>
        <taxon>Bacteria</taxon>
        <taxon>Pseudomonadati</taxon>
        <taxon>Pseudomonadota</taxon>
        <taxon>Betaproteobacteria</taxon>
        <taxon>Burkholderiales</taxon>
        <taxon>Comamonadaceae</taxon>
        <taxon>Comamonas</taxon>
    </lineage>
</organism>
<keyword evidence="1" id="KW-1133">Transmembrane helix</keyword>
<gene>
    <name evidence="2" type="ORF">ACBP88_11475</name>
</gene>
<dbReference type="RefSeq" id="WP_286997065.1">
    <property type="nucleotide sequence ID" value="NZ_DALYTO010000002.1"/>
</dbReference>
<dbReference type="EMBL" id="JBGJLR010000012">
    <property type="protein sequence ID" value="MEZ2740058.1"/>
    <property type="molecule type" value="Genomic_DNA"/>
</dbReference>
<keyword evidence="1" id="KW-0812">Transmembrane</keyword>
<feature type="transmembrane region" description="Helical" evidence="1">
    <location>
        <begin position="50"/>
        <end position="73"/>
    </location>
</feature>
<accession>A0ABV4IDZ6</accession>
<evidence type="ECO:0000313" key="2">
    <source>
        <dbReference type="EMBL" id="MEZ2740058.1"/>
    </source>
</evidence>
<evidence type="ECO:0000313" key="3">
    <source>
        <dbReference type="Proteomes" id="UP001567350"/>
    </source>
</evidence>